<dbReference type="SMART" id="SM00387">
    <property type="entry name" value="HATPase_c"/>
    <property type="match status" value="1"/>
</dbReference>
<dbReference type="PROSITE" id="PS50109">
    <property type="entry name" value="HIS_KIN"/>
    <property type="match status" value="1"/>
</dbReference>
<dbReference type="VEuPathDB" id="FungiDB:BDEG_25761"/>
<dbReference type="InterPro" id="IPR005467">
    <property type="entry name" value="His_kinase_dom"/>
</dbReference>
<dbReference type="SUPFAM" id="SSF55874">
    <property type="entry name" value="ATPase domain of HSP90 chaperone/DNA topoisomerase II/histidine kinase"/>
    <property type="match status" value="1"/>
</dbReference>
<evidence type="ECO:0000256" key="10">
    <source>
        <dbReference type="RuleBase" id="RU366032"/>
    </source>
</evidence>
<dbReference type="InterPro" id="IPR036784">
    <property type="entry name" value="AK/P_DHK_N_sf"/>
</dbReference>
<dbReference type="InterPro" id="IPR036890">
    <property type="entry name" value="HATPase_C_sf"/>
</dbReference>
<dbReference type="EMBL" id="DS022307">
    <property type="protein sequence ID" value="OAJ42292.1"/>
    <property type="molecule type" value="Genomic_DNA"/>
</dbReference>
<dbReference type="AlphaFoldDB" id="A0A177WQW9"/>
<dbReference type="EC" id="2.7.11.-" evidence="10"/>
<proteinExistence type="inferred from homology"/>
<protein>
    <recommendedName>
        <fullName evidence="10">Protein-serine/threonine kinase</fullName>
        <ecNumber evidence="10">2.7.11.-</ecNumber>
    </recommendedName>
</protein>
<evidence type="ECO:0000256" key="2">
    <source>
        <dbReference type="ARBA" id="ARBA00006155"/>
    </source>
</evidence>
<evidence type="ECO:0000256" key="5">
    <source>
        <dbReference type="ARBA" id="ARBA00022741"/>
    </source>
</evidence>
<dbReference type="GO" id="GO:0010906">
    <property type="term" value="P:regulation of glucose metabolic process"/>
    <property type="evidence" value="ECO:0007669"/>
    <property type="project" value="TreeGrafter"/>
</dbReference>
<feature type="domain" description="Histidine kinase" evidence="11">
    <location>
        <begin position="280"/>
        <end position="420"/>
    </location>
</feature>
<dbReference type="InterPro" id="IPR003594">
    <property type="entry name" value="HATPase_dom"/>
</dbReference>
<sequence>MLKRTLNWRVQSLLAGKTCSAVLSRQTLCSNALTSIDHTVYNCRSRQLQTSSTQDNSADHQTPVNPPSKVWLQSPRIEEYAAKSLNLVTLQYLLRLGRERDIRGLAEVVLYELPIRLARRVRAIQNLPFIVGVNPWIRDVYELYLDSFEQLSLLPEPKTDEDLNKLATTLAELTESHKTVVPKLANGFMECGKYMEKDRAREFLDGMIHSRIGTRVIAEHYLALQKEHEGWIGVVNTQVFPATILRSTSSYVQEVCQYNYGSYAEFEIIGDINTKIAYIPVHMEYIFMELIKNAMRATVEFSQKSGRLVHPPVEIAIAQSENDVIIRIRDAGGGITKENVKRVWEYSFTTVPKYDDDEVGGIFSTQARMQMEQGVGGPIAGLGFGLPMSRIYAKYFGGSLEFKTVFGHGTDLFVRFPNISQLESTIS</sequence>
<name>A0A177WQW9_BATDL</name>
<dbReference type="SUPFAM" id="SSF69012">
    <property type="entry name" value="alpha-ketoacid dehydrogenase kinase, N-terminal domain"/>
    <property type="match status" value="1"/>
</dbReference>
<dbReference type="Proteomes" id="UP000077115">
    <property type="component" value="Unassembled WGS sequence"/>
</dbReference>
<dbReference type="Gene3D" id="1.20.140.20">
    <property type="entry name" value="Alpha-ketoacid/pyruvate dehydrogenase kinase, N-terminal domain"/>
    <property type="match status" value="1"/>
</dbReference>
<dbReference type="GO" id="GO:0005524">
    <property type="term" value="F:ATP binding"/>
    <property type="evidence" value="ECO:0007669"/>
    <property type="project" value="UniProtKB-UniRule"/>
</dbReference>
<organism evidence="12 13">
    <name type="scientific">Batrachochytrium dendrobatidis (strain JEL423)</name>
    <dbReference type="NCBI Taxonomy" id="403673"/>
    <lineage>
        <taxon>Eukaryota</taxon>
        <taxon>Fungi</taxon>
        <taxon>Fungi incertae sedis</taxon>
        <taxon>Chytridiomycota</taxon>
        <taxon>Chytridiomycota incertae sedis</taxon>
        <taxon>Chytridiomycetes</taxon>
        <taxon>Rhizophydiales</taxon>
        <taxon>Rhizophydiales incertae sedis</taxon>
        <taxon>Batrachochytrium</taxon>
    </lineage>
</organism>
<dbReference type="InterPro" id="IPR018955">
    <property type="entry name" value="BCDHK/PDK_N"/>
</dbReference>
<dbReference type="Pfam" id="PF02518">
    <property type="entry name" value="HATPase_c"/>
    <property type="match status" value="1"/>
</dbReference>
<dbReference type="eggNOG" id="KOG0787">
    <property type="taxonomic scope" value="Eukaryota"/>
</dbReference>
<dbReference type="PANTHER" id="PTHR11947:SF20">
    <property type="entry name" value="[3-METHYL-2-OXOBUTANOATE DEHYDROGENASE [LIPOAMIDE]] KINASE, MITOCHONDRIAL"/>
    <property type="match status" value="1"/>
</dbReference>
<reference evidence="12 13" key="1">
    <citation type="submission" date="2006-10" db="EMBL/GenBank/DDBJ databases">
        <title>The Genome Sequence of Batrachochytrium dendrobatidis JEL423.</title>
        <authorList>
            <consortium name="The Broad Institute Genome Sequencing Platform"/>
            <person name="Birren B."/>
            <person name="Lander E."/>
            <person name="Galagan J."/>
            <person name="Cuomo C."/>
            <person name="Devon K."/>
            <person name="Jaffe D."/>
            <person name="Butler J."/>
            <person name="Alvarez P."/>
            <person name="Gnerre S."/>
            <person name="Grabherr M."/>
            <person name="Kleber M."/>
            <person name="Mauceli E."/>
            <person name="Brockman W."/>
            <person name="Young S."/>
            <person name="LaButti K."/>
            <person name="Sykes S."/>
            <person name="DeCaprio D."/>
            <person name="Crawford M."/>
            <person name="Koehrsen M."/>
            <person name="Engels R."/>
            <person name="Montgomery P."/>
            <person name="Pearson M."/>
            <person name="Howarth C."/>
            <person name="Larson L."/>
            <person name="White J."/>
            <person name="O'Leary S."/>
            <person name="Kodira C."/>
            <person name="Zeng Q."/>
            <person name="Yandava C."/>
            <person name="Alvarado L."/>
            <person name="Longcore J."/>
            <person name="James T."/>
        </authorList>
    </citation>
    <scope>NUCLEOTIDE SEQUENCE [LARGE SCALE GENOMIC DNA]</scope>
    <source>
        <strain evidence="12 13">JEL423</strain>
    </source>
</reference>
<evidence type="ECO:0000313" key="13">
    <source>
        <dbReference type="Proteomes" id="UP000077115"/>
    </source>
</evidence>
<evidence type="ECO:0000256" key="3">
    <source>
        <dbReference type="ARBA" id="ARBA00022553"/>
    </source>
</evidence>
<dbReference type="OrthoDB" id="3264224at2759"/>
<keyword evidence="5 10" id="KW-0547">Nucleotide-binding</keyword>
<dbReference type="GO" id="GO:0004740">
    <property type="term" value="F:pyruvate dehydrogenase (acetyl-transferring) kinase activity"/>
    <property type="evidence" value="ECO:0007669"/>
    <property type="project" value="TreeGrafter"/>
</dbReference>
<comment type="subcellular location">
    <subcellularLocation>
        <location evidence="1 10">Mitochondrion matrix</location>
    </subcellularLocation>
</comment>
<keyword evidence="3" id="KW-0597">Phosphoprotein</keyword>
<dbReference type="InterPro" id="IPR004358">
    <property type="entry name" value="Sig_transdc_His_kin-like_C"/>
</dbReference>
<dbReference type="Gene3D" id="3.30.565.10">
    <property type="entry name" value="Histidine kinase-like ATPase, C-terminal domain"/>
    <property type="match status" value="1"/>
</dbReference>
<dbReference type="GO" id="GO:0005759">
    <property type="term" value="C:mitochondrial matrix"/>
    <property type="evidence" value="ECO:0007669"/>
    <property type="project" value="UniProtKB-SubCell"/>
</dbReference>
<gene>
    <name evidence="12" type="ORF">BDEG_25761</name>
</gene>
<keyword evidence="8" id="KW-0809">Transit peptide</keyword>
<dbReference type="InterPro" id="IPR039028">
    <property type="entry name" value="BCKD/PDK"/>
</dbReference>
<evidence type="ECO:0000256" key="9">
    <source>
        <dbReference type="ARBA" id="ARBA00023128"/>
    </source>
</evidence>
<evidence type="ECO:0000313" key="12">
    <source>
        <dbReference type="EMBL" id="OAJ42292.1"/>
    </source>
</evidence>
<accession>A0A177WQW9</accession>
<dbReference type="Pfam" id="PF10436">
    <property type="entry name" value="BCDHK_Adom3"/>
    <property type="match status" value="1"/>
</dbReference>
<keyword evidence="4 10" id="KW-0808">Transferase</keyword>
<keyword evidence="9 10" id="KW-0496">Mitochondrion</keyword>
<reference evidence="12 13" key="2">
    <citation type="submission" date="2016-05" db="EMBL/GenBank/DDBJ databases">
        <title>Lineage-specific infection strategies underlie the spectrum of fungal disease in amphibians.</title>
        <authorList>
            <person name="Cuomo C.A."/>
            <person name="Farrer R.A."/>
            <person name="James T."/>
            <person name="Longcore J."/>
            <person name="Birren B."/>
        </authorList>
    </citation>
    <scope>NUCLEOTIDE SEQUENCE [LARGE SCALE GENOMIC DNA]</scope>
    <source>
        <strain evidence="12 13">JEL423</strain>
    </source>
</reference>
<dbReference type="PRINTS" id="PR00344">
    <property type="entry name" value="BCTRLSENSOR"/>
</dbReference>
<comment type="similarity">
    <text evidence="2 10">Belongs to the PDK/BCKDK protein kinase family.</text>
</comment>
<keyword evidence="7 10" id="KW-0067">ATP-binding</keyword>
<evidence type="ECO:0000256" key="6">
    <source>
        <dbReference type="ARBA" id="ARBA00022777"/>
    </source>
</evidence>
<evidence type="ECO:0000259" key="11">
    <source>
        <dbReference type="PROSITE" id="PS50109"/>
    </source>
</evidence>
<keyword evidence="6 10" id="KW-0418">Kinase</keyword>
<evidence type="ECO:0000256" key="7">
    <source>
        <dbReference type="ARBA" id="ARBA00022840"/>
    </source>
</evidence>
<dbReference type="PANTHER" id="PTHR11947">
    <property type="entry name" value="PYRUVATE DEHYDROGENASE KINASE"/>
    <property type="match status" value="1"/>
</dbReference>
<evidence type="ECO:0000256" key="4">
    <source>
        <dbReference type="ARBA" id="ARBA00022679"/>
    </source>
</evidence>
<evidence type="ECO:0000256" key="1">
    <source>
        <dbReference type="ARBA" id="ARBA00004305"/>
    </source>
</evidence>
<dbReference type="STRING" id="403673.A0A177WQW9"/>
<evidence type="ECO:0000256" key="8">
    <source>
        <dbReference type="ARBA" id="ARBA00022946"/>
    </source>
</evidence>